<name>A0A7D8ALA8_9MICO</name>
<dbReference type="RefSeq" id="WP_182252282.1">
    <property type="nucleotide sequence ID" value="NZ_CP043732.1"/>
</dbReference>
<dbReference type="GO" id="GO:0015833">
    <property type="term" value="P:peptide transport"/>
    <property type="evidence" value="ECO:0007669"/>
    <property type="project" value="TreeGrafter"/>
</dbReference>
<evidence type="ECO:0000256" key="2">
    <source>
        <dbReference type="ARBA" id="ARBA00022448"/>
    </source>
</evidence>
<keyword evidence="3 4" id="KW-0732">Signal</keyword>
<keyword evidence="2" id="KW-0813">Transport</keyword>
<accession>A0A7D8ALA8</accession>
<evidence type="ECO:0000313" key="6">
    <source>
        <dbReference type="EMBL" id="QMU97287.1"/>
    </source>
</evidence>
<feature type="chain" id="PRO_5028084683" evidence="4">
    <location>
        <begin position="30"/>
        <end position="525"/>
    </location>
</feature>
<evidence type="ECO:0000256" key="1">
    <source>
        <dbReference type="ARBA" id="ARBA00005695"/>
    </source>
</evidence>
<dbReference type="PANTHER" id="PTHR30290">
    <property type="entry name" value="PERIPLASMIC BINDING COMPONENT OF ABC TRANSPORTER"/>
    <property type="match status" value="1"/>
</dbReference>
<proteinExistence type="inferred from homology"/>
<sequence>MTQSSKKRRIAAVSSLAVAALALTSCALGSDLEEANKGGDDSEVKRLVLAQSSDFKSLDPQNLVETPGERIMRNVYSRLFTIDDDMNPQPDLVTQYEQTDDLTWVFHIRDDVTFQNGDPLTADDVAFSLNRPSDDDGLLEYLYWNGIEDVTAVDEHTVQIKTKEPMPTLIRLLAKSGGDIMPSKLIEEIGLDEFFKAPIGSGPYQIRSWTPDDRIILDGYDDYFGGEPKWDEVEFRVIPEASTRIGELLTGGVDIITDIPPVDWDRLETEESADVVFGDTTRTMLMLLRNKQGWITADKRVREAIDLAIDNEEITEGLYKGAAKPIRSRVPVGIFGANPDLQDTFVYDLERAKELVAEVEAETGEPIVLNITAPNNRYPLDSDATQMIAQMLEEAGFTVKLEVLEGAAMSDAFGNNTFGEGMIIGLADALLDAKYSVGHYLAGDPANVGRADYDNPKVNDLLHEANMSMDQDLREKNYQEALQIIADDRAHVFLYQLPAAYGVSTRVEFEPRLDDRTYFDDITLN</sequence>
<dbReference type="EMBL" id="CP043732">
    <property type="protein sequence ID" value="QMU97287.1"/>
    <property type="molecule type" value="Genomic_DNA"/>
</dbReference>
<dbReference type="InterPro" id="IPR030678">
    <property type="entry name" value="Peptide/Ni-bd"/>
</dbReference>
<organism evidence="6 7">
    <name type="scientific">Microbacterium esteraromaticum</name>
    <dbReference type="NCBI Taxonomy" id="57043"/>
    <lineage>
        <taxon>Bacteria</taxon>
        <taxon>Bacillati</taxon>
        <taxon>Actinomycetota</taxon>
        <taxon>Actinomycetes</taxon>
        <taxon>Micrococcales</taxon>
        <taxon>Microbacteriaceae</taxon>
        <taxon>Microbacterium</taxon>
    </lineage>
</organism>
<reference evidence="6 7" key="1">
    <citation type="journal article" date="2020" name="Front. Microbiol.">
        <title>Design of Bacterial Strain-Specific qPCR Assays Using NGS Data and Publicly Available Resources and Its Application to Track Biocontrol Strains.</title>
        <authorList>
            <person name="Hernandez I."/>
            <person name="Sant C."/>
            <person name="Martinez R."/>
            <person name="Fernandez C."/>
        </authorList>
    </citation>
    <scope>NUCLEOTIDE SEQUENCE [LARGE SCALE GENOMIC DNA]</scope>
    <source>
        <strain evidence="6 7">B24</strain>
    </source>
</reference>
<comment type="similarity">
    <text evidence="1">Belongs to the bacterial solute-binding protein 5 family.</text>
</comment>
<evidence type="ECO:0000256" key="3">
    <source>
        <dbReference type="ARBA" id="ARBA00022729"/>
    </source>
</evidence>
<feature type="signal peptide" evidence="4">
    <location>
        <begin position="1"/>
        <end position="29"/>
    </location>
</feature>
<dbReference type="PANTHER" id="PTHR30290:SF9">
    <property type="entry name" value="OLIGOPEPTIDE-BINDING PROTEIN APPA"/>
    <property type="match status" value="1"/>
</dbReference>
<dbReference type="GO" id="GO:1904680">
    <property type="term" value="F:peptide transmembrane transporter activity"/>
    <property type="evidence" value="ECO:0007669"/>
    <property type="project" value="TreeGrafter"/>
</dbReference>
<dbReference type="Gene3D" id="3.90.76.10">
    <property type="entry name" value="Dipeptide-binding Protein, Domain 1"/>
    <property type="match status" value="1"/>
</dbReference>
<dbReference type="Pfam" id="PF00496">
    <property type="entry name" value="SBP_bac_5"/>
    <property type="match status" value="1"/>
</dbReference>
<evidence type="ECO:0000259" key="5">
    <source>
        <dbReference type="Pfam" id="PF00496"/>
    </source>
</evidence>
<protein>
    <submittedName>
        <fullName evidence="6">ABC transporter substrate-binding protein</fullName>
    </submittedName>
</protein>
<evidence type="ECO:0000313" key="7">
    <source>
        <dbReference type="Proteomes" id="UP000515708"/>
    </source>
</evidence>
<feature type="domain" description="Solute-binding protein family 5" evidence="5">
    <location>
        <begin position="88"/>
        <end position="411"/>
    </location>
</feature>
<dbReference type="PIRSF" id="PIRSF002741">
    <property type="entry name" value="MppA"/>
    <property type="match status" value="1"/>
</dbReference>
<dbReference type="GO" id="GO:0042597">
    <property type="term" value="C:periplasmic space"/>
    <property type="evidence" value="ECO:0007669"/>
    <property type="project" value="UniProtKB-ARBA"/>
</dbReference>
<gene>
    <name evidence="6" type="ORF">FVO59_08700</name>
</gene>
<dbReference type="AlphaFoldDB" id="A0A7D8ALA8"/>
<dbReference type="InterPro" id="IPR000914">
    <property type="entry name" value="SBP_5_dom"/>
</dbReference>
<dbReference type="InterPro" id="IPR039424">
    <property type="entry name" value="SBP_5"/>
</dbReference>
<dbReference type="SUPFAM" id="SSF53850">
    <property type="entry name" value="Periplasmic binding protein-like II"/>
    <property type="match status" value="1"/>
</dbReference>
<evidence type="ECO:0000256" key="4">
    <source>
        <dbReference type="SAM" id="SignalP"/>
    </source>
</evidence>
<dbReference type="Gene3D" id="3.40.190.10">
    <property type="entry name" value="Periplasmic binding protein-like II"/>
    <property type="match status" value="1"/>
</dbReference>
<dbReference type="GO" id="GO:0043190">
    <property type="term" value="C:ATP-binding cassette (ABC) transporter complex"/>
    <property type="evidence" value="ECO:0007669"/>
    <property type="project" value="InterPro"/>
</dbReference>
<dbReference type="Gene3D" id="3.10.105.10">
    <property type="entry name" value="Dipeptide-binding Protein, Domain 3"/>
    <property type="match status" value="1"/>
</dbReference>
<dbReference type="Proteomes" id="UP000515708">
    <property type="component" value="Chromosome"/>
</dbReference>
<dbReference type="PROSITE" id="PS51257">
    <property type="entry name" value="PROKAR_LIPOPROTEIN"/>
    <property type="match status" value="1"/>
</dbReference>